<proteinExistence type="predicted"/>
<sequence>MISNDREQLRRYYLRCWQKLQADEKLDGLEEQVAEVIKEHPEYHAQLQDEDTALSQDYHAEDGGANPFLHMSLHLGLREQIVTDRPAGVQMLYQQLIAQIGVHEAEHRMMQCLSESIWLAQQNKTAPDEALYFDCLKECHSL</sequence>
<name>A0A6S6UHY2_9GAMM</name>
<accession>A0A6S6UHY2</accession>
<dbReference type="AlphaFoldDB" id="A0A6S6UHY2"/>
<dbReference type="Pfam" id="PF08897">
    <property type="entry name" value="DUF1841"/>
    <property type="match status" value="1"/>
</dbReference>
<gene>
    <name evidence="1" type="ORF">HELGO_WM18822</name>
</gene>
<organism evidence="1">
    <name type="scientific">uncultured Thiotrichaceae bacterium</name>
    <dbReference type="NCBI Taxonomy" id="298394"/>
    <lineage>
        <taxon>Bacteria</taxon>
        <taxon>Pseudomonadati</taxon>
        <taxon>Pseudomonadota</taxon>
        <taxon>Gammaproteobacteria</taxon>
        <taxon>Thiotrichales</taxon>
        <taxon>Thiotrichaceae</taxon>
        <taxon>environmental samples</taxon>
    </lineage>
</organism>
<reference evidence="1" key="1">
    <citation type="submission" date="2020-01" db="EMBL/GenBank/DDBJ databases">
        <authorList>
            <person name="Meier V. D."/>
            <person name="Meier V D."/>
        </authorList>
    </citation>
    <scope>NUCLEOTIDE SEQUENCE</scope>
    <source>
        <strain evidence="1">HLG_WM_MAG_09</strain>
    </source>
</reference>
<evidence type="ECO:0008006" key="2">
    <source>
        <dbReference type="Google" id="ProtNLM"/>
    </source>
</evidence>
<dbReference type="InterPro" id="IPR014993">
    <property type="entry name" value="DUF1841"/>
</dbReference>
<dbReference type="EMBL" id="CACVAT010000430">
    <property type="protein sequence ID" value="CAA6826849.1"/>
    <property type="molecule type" value="Genomic_DNA"/>
</dbReference>
<protein>
    <recommendedName>
        <fullName evidence="2">DUF1841 domain-containing protein</fullName>
    </recommendedName>
</protein>
<evidence type="ECO:0000313" key="1">
    <source>
        <dbReference type="EMBL" id="CAA6826849.1"/>
    </source>
</evidence>